<feature type="transmembrane region" description="Helical" evidence="6">
    <location>
        <begin position="12"/>
        <end position="32"/>
    </location>
</feature>
<keyword evidence="5 6" id="KW-0472">Membrane</keyword>
<keyword evidence="9" id="KW-1185">Reference proteome</keyword>
<dbReference type="PANTHER" id="PTHR35007">
    <property type="entry name" value="INTEGRAL MEMBRANE PROTEIN-RELATED"/>
    <property type="match status" value="1"/>
</dbReference>
<protein>
    <submittedName>
        <fullName evidence="8">Tight adherence protein C</fullName>
    </submittedName>
</protein>
<organism evidence="8 9">
    <name type="scientific">Phenylobacterium koreense</name>
    <dbReference type="NCBI Taxonomy" id="266125"/>
    <lineage>
        <taxon>Bacteria</taxon>
        <taxon>Pseudomonadati</taxon>
        <taxon>Pseudomonadota</taxon>
        <taxon>Alphaproteobacteria</taxon>
        <taxon>Caulobacterales</taxon>
        <taxon>Caulobacteraceae</taxon>
        <taxon>Phenylobacterium</taxon>
    </lineage>
</organism>
<evidence type="ECO:0000256" key="5">
    <source>
        <dbReference type="ARBA" id="ARBA00023136"/>
    </source>
</evidence>
<evidence type="ECO:0000256" key="4">
    <source>
        <dbReference type="ARBA" id="ARBA00022989"/>
    </source>
</evidence>
<gene>
    <name evidence="8" type="ORF">ABID41_001312</name>
</gene>
<evidence type="ECO:0000313" key="8">
    <source>
        <dbReference type="EMBL" id="MET3526217.1"/>
    </source>
</evidence>
<feature type="transmembrane region" description="Helical" evidence="6">
    <location>
        <begin position="112"/>
        <end position="132"/>
    </location>
</feature>
<dbReference type="InterPro" id="IPR018076">
    <property type="entry name" value="T2SS_GspF_dom"/>
</dbReference>
<dbReference type="RefSeq" id="WP_331927801.1">
    <property type="nucleotide sequence ID" value="NZ_JBEPLU010000001.1"/>
</dbReference>
<dbReference type="Pfam" id="PF00482">
    <property type="entry name" value="T2SSF"/>
    <property type="match status" value="1"/>
</dbReference>
<reference evidence="8 9" key="1">
    <citation type="submission" date="2024-06" db="EMBL/GenBank/DDBJ databases">
        <title>Genomic Encyclopedia of Type Strains, Phase IV (KMG-IV): sequencing the most valuable type-strain genomes for metagenomic binning, comparative biology and taxonomic classification.</title>
        <authorList>
            <person name="Goeker M."/>
        </authorList>
    </citation>
    <scope>NUCLEOTIDE SEQUENCE [LARGE SCALE GENOMIC DNA]</scope>
    <source>
        <strain evidence="8 9">DSM 17809</strain>
    </source>
</reference>
<dbReference type="PANTHER" id="PTHR35007:SF2">
    <property type="entry name" value="PILUS ASSEMBLE PROTEIN"/>
    <property type="match status" value="1"/>
</dbReference>
<evidence type="ECO:0000256" key="3">
    <source>
        <dbReference type="ARBA" id="ARBA00022692"/>
    </source>
</evidence>
<feature type="transmembrane region" description="Helical" evidence="6">
    <location>
        <begin position="144"/>
        <end position="162"/>
    </location>
</feature>
<name>A0ABV2EHF9_9CAUL</name>
<comment type="subcellular location">
    <subcellularLocation>
        <location evidence="1">Cell membrane</location>
        <topology evidence="1">Multi-pass membrane protein</topology>
    </subcellularLocation>
</comment>
<accession>A0ABV2EHF9</accession>
<evidence type="ECO:0000256" key="6">
    <source>
        <dbReference type="SAM" id="Phobius"/>
    </source>
</evidence>
<proteinExistence type="predicted"/>
<dbReference type="EMBL" id="JBEPLU010000001">
    <property type="protein sequence ID" value="MET3526217.1"/>
    <property type="molecule type" value="Genomic_DNA"/>
</dbReference>
<feature type="domain" description="Type II secretion system protein GspF" evidence="7">
    <location>
        <begin position="181"/>
        <end position="309"/>
    </location>
</feature>
<keyword evidence="3 6" id="KW-0812">Transmembrane</keyword>
<evidence type="ECO:0000256" key="2">
    <source>
        <dbReference type="ARBA" id="ARBA00022475"/>
    </source>
</evidence>
<keyword evidence="2" id="KW-1003">Cell membrane</keyword>
<evidence type="ECO:0000259" key="7">
    <source>
        <dbReference type="Pfam" id="PF00482"/>
    </source>
</evidence>
<evidence type="ECO:0000313" key="9">
    <source>
        <dbReference type="Proteomes" id="UP001549110"/>
    </source>
</evidence>
<feature type="transmembrane region" description="Helical" evidence="6">
    <location>
        <begin position="292"/>
        <end position="314"/>
    </location>
</feature>
<dbReference type="Proteomes" id="UP001549110">
    <property type="component" value="Unassembled WGS sequence"/>
</dbReference>
<comment type="caution">
    <text evidence="8">The sequence shown here is derived from an EMBL/GenBank/DDBJ whole genome shotgun (WGS) entry which is preliminary data.</text>
</comment>
<evidence type="ECO:0000256" key="1">
    <source>
        <dbReference type="ARBA" id="ARBA00004651"/>
    </source>
</evidence>
<sequence length="323" mass="35339">MIETLTNPENLVAAFVALVAFATIVTIALPMLNRSNLENRLKSVSSRREELRRKSRAALAKGGQSGLRHVDEGLYKNVVDRLQLSRLLEDPQVVEKLAQAGYRGPRPVTTFYFFRFVLPFVFAALVGGYLFLANDFGLPPMMRLALTVGALTAGYYAPNVFITNMAQKRRESIVGAFPDALDLLLICVESGMSIEAAVQKVSQEIGGTSIELAEELSLLAAEVSYLPERRLAYEGLARRTNHPGIKSVTTAMIQAERYGTPLGTALRVMAKENRDMRLSAAEKKAAQLPAKLTVPMIVFFLPVLFIVILGPAALRVKDMLGAG</sequence>
<keyword evidence="4 6" id="KW-1133">Transmembrane helix</keyword>